<comment type="subcellular location">
    <subcellularLocation>
        <location evidence="1">Cell membrane</location>
        <topology evidence="1">Multi-pass membrane protein</topology>
    </subcellularLocation>
</comment>
<comment type="caution">
    <text evidence="14">The sequence shown here is derived from an EMBL/GenBank/DDBJ whole genome shotgun (WGS) entry which is preliminary data.</text>
</comment>
<keyword evidence="10 11" id="KW-0472">Membrane</keyword>
<evidence type="ECO:0000256" key="4">
    <source>
        <dbReference type="ARBA" id="ARBA00022475"/>
    </source>
</evidence>
<evidence type="ECO:0000256" key="7">
    <source>
        <dbReference type="ARBA" id="ARBA00022741"/>
    </source>
</evidence>
<feature type="domain" description="ABC transporter" evidence="12">
    <location>
        <begin position="358"/>
        <end position="594"/>
    </location>
</feature>
<feature type="transmembrane region" description="Helical" evidence="11">
    <location>
        <begin position="262"/>
        <end position="284"/>
    </location>
</feature>
<dbReference type="SMART" id="SM00382">
    <property type="entry name" value="AAA"/>
    <property type="match status" value="1"/>
</dbReference>
<dbReference type="PROSITE" id="PS50929">
    <property type="entry name" value="ABC_TM1F"/>
    <property type="match status" value="1"/>
</dbReference>
<keyword evidence="3" id="KW-0813">Transport</keyword>
<dbReference type="CDD" id="cd18575">
    <property type="entry name" value="ABC_6TM_bac_exporter_ABCB8_10_like"/>
    <property type="match status" value="1"/>
</dbReference>
<dbReference type="FunFam" id="3.40.50.300:FF:000221">
    <property type="entry name" value="Multidrug ABC transporter ATP-binding protein"/>
    <property type="match status" value="1"/>
</dbReference>
<evidence type="ECO:0000256" key="11">
    <source>
        <dbReference type="SAM" id="Phobius"/>
    </source>
</evidence>
<dbReference type="AlphaFoldDB" id="A0A9W6IT88"/>
<evidence type="ECO:0000256" key="6">
    <source>
        <dbReference type="ARBA" id="ARBA00022692"/>
    </source>
</evidence>
<dbReference type="NCBIfam" id="TIGR02204">
    <property type="entry name" value="MsbA_rel"/>
    <property type="match status" value="1"/>
</dbReference>
<dbReference type="InterPro" id="IPR011527">
    <property type="entry name" value="ABC1_TM_dom"/>
</dbReference>
<dbReference type="PANTHER" id="PTHR43394">
    <property type="entry name" value="ATP-DEPENDENT PERMEASE MDL1, MITOCHONDRIAL"/>
    <property type="match status" value="1"/>
</dbReference>
<dbReference type="InterPro" id="IPR011918">
    <property type="entry name" value="ABC_MsbA_ATP-bd"/>
</dbReference>
<keyword evidence="5" id="KW-0762">Sugar transport</keyword>
<dbReference type="GO" id="GO:0090374">
    <property type="term" value="P:oligopeptide export from mitochondrion"/>
    <property type="evidence" value="ECO:0007669"/>
    <property type="project" value="TreeGrafter"/>
</dbReference>
<dbReference type="GO" id="GO:0015421">
    <property type="term" value="F:ABC-type oligopeptide transporter activity"/>
    <property type="evidence" value="ECO:0007669"/>
    <property type="project" value="TreeGrafter"/>
</dbReference>
<accession>A0A9W6IT88</accession>
<dbReference type="GO" id="GO:0016887">
    <property type="term" value="F:ATP hydrolysis activity"/>
    <property type="evidence" value="ECO:0007669"/>
    <property type="project" value="InterPro"/>
</dbReference>
<sequence length="611" mass="63790">MARRSRSADVGEASASAARSRSLRPLAALSPFALRHKGRIAGAFVALVAASAATLAIPVAVRRLIDFGFSNDHPGMVDQYFGTMLIVVGVLALASASRYWFVTTLGERVVADLRSAVFAHLTKLSPSFYDSARSGEIVSRLTADTTQIKAAFGASASVALRNLFLFFGAAAMMVVTSPKLSALVLGAIPLIVLPLVAFGRSVRRRSRAAQDTLADASAVAGEAVGAMRTVQAYNAEARVAGRFSFAVEEAYSAAQSSITARAILTAIAIFLIFASVVGVLWYGATDVLSGAMSPGTLGQFVLYAVFAAGAIGELSNVWGEISQAAGSAERLGEILATRLGIENPAAPTPLPAPARGALAFESVRFAYAAAAEGGVLDGVSFAAKPGETLAIVGPSGAGKSTLFHLALRFYDPLAGRVTLDGVDLRDADLADLRARIALVPQDPVVFALSARENIRLGRADATDAEVEQAARLAGADRFLTALPQGYDTPLGERGVTLSGGQRQRVALARAFLKDASLLLLDEATSALDSESETLVQEALAASRKDRTTLVIAHRLATVLAADRILVLDGGRVVEEGTHAELVARRGLYARLADLQFGQMDVDANARRAVAG</sequence>
<name>A0A9W6IT88_9HYPH</name>
<dbReference type="Pfam" id="PF00005">
    <property type="entry name" value="ABC_tran"/>
    <property type="match status" value="1"/>
</dbReference>
<gene>
    <name evidence="14" type="ORF">GCM10008170_21360</name>
</gene>
<evidence type="ECO:0000313" key="14">
    <source>
        <dbReference type="EMBL" id="GLK56117.1"/>
    </source>
</evidence>
<evidence type="ECO:0000256" key="8">
    <source>
        <dbReference type="ARBA" id="ARBA00022840"/>
    </source>
</evidence>
<organism evidence="14 15">
    <name type="scientific">Methylopila capsulata</name>
    <dbReference type="NCBI Taxonomy" id="61654"/>
    <lineage>
        <taxon>Bacteria</taxon>
        <taxon>Pseudomonadati</taxon>
        <taxon>Pseudomonadota</taxon>
        <taxon>Alphaproteobacteria</taxon>
        <taxon>Hyphomicrobiales</taxon>
        <taxon>Methylopilaceae</taxon>
        <taxon>Methylopila</taxon>
    </lineage>
</organism>
<dbReference type="SUPFAM" id="SSF90123">
    <property type="entry name" value="ABC transporter transmembrane region"/>
    <property type="match status" value="1"/>
</dbReference>
<dbReference type="GO" id="GO:0005886">
    <property type="term" value="C:plasma membrane"/>
    <property type="evidence" value="ECO:0007669"/>
    <property type="project" value="UniProtKB-SubCell"/>
</dbReference>
<keyword evidence="9 11" id="KW-1133">Transmembrane helix</keyword>
<keyword evidence="8" id="KW-0067">ATP-binding</keyword>
<feature type="transmembrane region" description="Helical" evidence="11">
    <location>
        <begin position="180"/>
        <end position="198"/>
    </location>
</feature>
<dbReference type="InterPro" id="IPR039421">
    <property type="entry name" value="Type_1_exporter"/>
</dbReference>
<evidence type="ECO:0000256" key="1">
    <source>
        <dbReference type="ARBA" id="ARBA00004651"/>
    </source>
</evidence>
<dbReference type="GO" id="GO:0005524">
    <property type="term" value="F:ATP binding"/>
    <property type="evidence" value="ECO:0007669"/>
    <property type="project" value="UniProtKB-KW"/>
</dbReference>
<dbReference type="PROSITE" id="PS00211">
    <property type="entry name" value="ABC_TRANSPORTER_1"/>
    <property type="match status" value="1"/>
</dbReference>
<dbReference type="InterPro" id="IPR003439">
    <property type="entry name" value="ABC_transporter-like_ATP-bd"/>
</dbReference>
<evidence type="ECO:0000259" key="13">
    <source>
        <dbReference type="PROSITE" id="PS50929"/>
    </source>
</evidence>
<feature type="transmembrane region" description="Helical" evidence="11">
    <location>
        <begin position="40"/>
        <end position="60"/>
    </location>
</feature>
<feature type="transmembrane region" description="Helical" evidence="11">
    <location>
        <begin position="80"/>
        <end position="101"/>
    </location>
</feature>
<dbReference type="RefSeq" id="WP_204949197.1">
    <property type="nucleotide sequence ID" value="NZ_BSFF01000002.1"/>
</dbReference>
<feature type="domain" description="ABC transmembrane type-1" evidence="13">
    <location>
        <begin position="41"/>
        <end position="323"/>
    </location>
</feature>
<evidence type="ECO:0000256" key="5">
    <source>
        <dbReference type="ARBA" id="ARBA00022597"/>
    </source>
</evidence>
<dbReference type="PROSITE" id="PS50893">
    <property type="entry name" value="ABC_TRANSPORTER_2"/>
    <property type="match status" value="1"/>
</dbReference>
<evidence type="ECO:0000313" key="15">
    <source>
        <dbReference type="Proteomes" id="UP001143400"/>
    </source>
</evidence>
<evidence type="ECO:0000256" key="9">
    <source>
        <dbReference type="ARBA" id="ARBA00022989"/>
    </source>
</evidence>
<protein>
    <submittedName>
        <fullName evidence="14">ABC transporter</fullName>
    </submittedName>
</protein>
<dbReference type="Pfam" id="PF00664">
    <property type="entry name" value="ABC_membrane"/>
    <property type="match status" value="1"/>
</dbReference>
<dbReference type="InterPro" id="IPR017871">
    <property type="entry name" value="ABC_transporter-like_CS"/>
</dbReference>
<dbReference type="InterPro" id="IPR003593">
    <property type="entry name" value="AAA+_ATPase"/>
</dbReference>
<evidence type="ECO:0000256" key="3">
    <source>
        <dbReference type="ARBA" id="ARBA00022448"/>
    </source>
</evidence>
<keyword evidence="6 11" id="KW-0812">Transmembrane</keyword>
<dbReference type="EMBL" id="BSFF01000002">
    <property type="protein sequence ID" value="GLK56117.1"/>
    <property type="molecule type" value="Genomic_DNA"/>
</dbReference>
<dbReference type="SUPFAM" id="SSF52540">
    <property type="entry name" value="P-loop containing nucleoside triphosphate hydrolases"/>
    <property type="match status" value="1"/>
</dbReference>
<reference evidence="14" key="1">
    <citation type="journal article" date="2014" name="Int. J. Syst. Evol. Microbiol.">
        <title>Complete genome sequence of Corynebacterium casei LMG S-19264T (=DSM 44701T), isolated from a smear-ripened cheese.</title>
        <authorList>
            <consortium name="US DOE Joint Genome Institute (JGI-PGF)"/>
            <person name="Walter F."/>
            <person name="Albersmeier A."/>
            <person name="Kalinowski J."/>
            <person name="Ruckert C."/>
        </authorList>
    </citation>
    <scope>NUCLEOTIDE SEQUENCE</scope>
    <source>
        <strain evidence="14">VKM B-1606</strain>
    </source>
</reference>
<comment type="similarity">
    <text evidence="2">Belongs to the ABC transporter superfamily.</text>
</comment>
<keyword evidence="4" id="KW-1003">Cell membrane</keyword>
<feature type="transmembrane region" description="Helical" evidence="11">
    <location>
        <begin position="150"/>
        <end position="174"/>
    </location>
</feature>
<dbReference type="Gene3D" id="3.40.50.300">
    <property type="entry name" value="P-loop containing nucleotide triphosphate hydrolases"/>
    <property type="match status" value="1"/>
</dbReference>
<proteinExistence type="inferred from homology"/>
<keyword evidence="7" id="KW-0547">Nucleotide-binding</keyword>
<dbReference type="Gene3D" id="1.20.1560.10">
    <property type="entry name" value="ABC transporter type 1, transmembrane domain"/>
    <property type="match status" value="1"/>
</dbReference>
<evidence type="ECO:0000256" key="10">
    <source>
        <dbReference type="ARBA" id="ARBA00023136"/>
    </source>
</evidence>
<reference evidence="14" key="2">
    <citation type="submission" date="2023-01" db="EMBL/GenBank/DDBJ databases">
        <authorList>
            <person name="Sun Q."/>
            <person name="Evtushenko L."/>
        </authorList>
    </citation>
    <scope>NUCLEOTIDE SEQUENCE</scope>
    <source>
        <strain evidence="14">VKM B-1606</strain>
    </source>
</reference>
<evidence type="ECO:0000256" key="2">
    <source>
        <dbReference type="ARBA" id="ARBA00005417"/>
    </source>
</evidence>
<dbReference type="InterPro" id="IPR027417">
    <property type="entry name" value="P-loop_NTPase"/>
</dbReference>
<dbReference type="Proteomes" id="UP001143400">
    <property type="component" value="Unassembled WGS sequence"/>
</dbReference>
<dbReference type="InterPro" id="IPR036640">
    <property type="entry name" value="ABC1_TM_sf"/>
</dbReference>
<dbReference type="PANTHER" id="PTHR43394:SF1">
    <property type="entry name" value="ATP-BINDING CASSETTE SUB-FAMILY B MEMBER 10, MITOCHONDRIAL"/>
    <property type="match status" value="1"/>
</dbReference>
<evidence type="ECO:0000259" key="12">
    <source>
        <dbReference type="PROSITE" id="PS50893"/>
    </source>
</evidence>